<keyword evidence="3 5" id="KW-1133">Transmembrane helix</keyword>
<keyword evidence="7" id="KW-1185">Reference proteome</keyword>
<evidence type="ECO:0000256" key="1">
    <source>
        <dbReference type="ARBA" id="ARBA00004141"/>
    </source>
</evidence>
<accession>A0A0B1TIC7</accession>
<evidence type="ECO:0000313" key="7">
    <source>
        <dbReference type="Proteomes" id="UP000053660"/>
    </source>
</evidence>
<organism evidence="6 7">
    <name type="scientific">Oesophagostomum dentatum</name>
    <name type="common">Nodular worm</name>
    <dbReference type="NCBI Taxonomy" id="61180"/>
    <lineage>
        <taxon>Eukaryota</taxon>
        <taxon>Metazoa</taxon>
        <taxon>Ecdysozoa</taxon>
        <taxon>Nematoda</taxon>
        <taxon>Chromadorea</taxon>
        <taxon>Rhabditida</taxon>
        <taxon>Rhabditina</taxon>
        <taxon>Rhabditomorpha</taxon>
        <taxon>Strongyloidea</taxon>
        <taxon>Strongylidae</taxon>
        <taxon>Oesophagostomum</taxon>
    </lineage>
</organism>
<dbReference type="GO" id="GO:0046873">
    <property type="term" value="F:metal ion transmembrane transporter activity"/>
    <property type="evidence" value="ECO:0007669"/>
    <property type="project" value="InterPro"/>
</dbReference>
<dbReference type="GO" id="GO:0016020">
    <property type="term" value="C:membrane"/>
    <property type="evidence" value="ECO:0007669"/>
    <property type="project" value="UniProtKB-SubCell"/>
</dbReference>
<evidence type="ECO:0000313" key="6">
    <source>
        <dbReference type="EMBL" id="KHJ95125.1"/>
    </source>
</evidence>
<evidence type="ECO:0000256" key="5">
    <source>
        <dbReference type="SAM" id="Phobius"/>
    </source>
</evidence>
<sequence>MVCATLVSGLAPLKVLRYLRYSAAHASSSKQHRNVSLILCLLTCFSGGVFLATCFLHLFPELVENVRNLDEVKVQSCFYCYKLVAFIPSELKKLSIVVLKSREFNSWRFSSVNCPPTRLENRPFSRKWQETRFSCFPQMSFKRKHL</sequence>
<dbReference type="Pfam" id="PF02535">
    <property type="entry name" value="Zip"/>
    <property type="match status" value="1"/>
</dbReference>
<evidence type="ECO:0000256" key="4">
    <source>
        <dbReference type="ARBA" id="ARBA00023136"/>
    </source>
</evidence>
<keyword evidence="2 5" id="KW-0812">Transmembrane</keyword>
<feature type="transmembrane region" description="Helical" evidence="5">
    <location>
        <begin position="37"/>
        <end position="59"/>
    </location>
</feature>
<dbReference type="Proteomes" id="UP000053660">
    <property type="component" value="Unassembled WGS sequence"/>
</dbReference>
<dbReference type="OrthoDB" id="448280at2759"/>
<evidence type="ECO:0000256" key="3">
    <source>
        <dbReference type="ARBA" id="ARBA00022989"/>
    </source>
</evidence>
<protein>
    <submittedName>
        <fullName evidence="6">Uncharacterized protein</fullName>
    </submittedName>
</protein>
<keyword evidence="4 5" id="KW-0472">Membrane</keyword>
<dbReference type="AlphaFoldDB" id="A0A0B1TIC7"/>
<gene>
    <name evidence="6" type="ORF">OESDEN_04933</name>
</gene>
<evidence type="ECO:0000256" key="2">
    <source>
        <dbReference type="ARBA" id="ARBA00022692"/>
    </source>
</evidence>
<name>A0A0B1TIC7_OESDE</name>
<dbReference type="InterPro" id="IPR003689">
    <property type="entry name" value="ZIP"/>
</dbReference>
<reference evidence="6 7" key="1">
    <citation type="submission" date="2014-03" db="EMBL/GenBank/DDBJ databases">
        <title>Draft genome of the hookworm Oesophagostomum dentatum.</title>
        <authorList>
            <person name="Mitreva M."/>
        </authorList>
    </citation>
    <scope>NUCLEOTIDE SEQUENCE [LARGE SCALE GENOMIC DNA]</scope>
    <source>
        <strain evidence="6 7">OD-Hann</strain>
    </source>
</reference>
<dbReference type="EMBL" id="KN550072">
    <property type="protein sequence ID" value="KHJ95125.1"/>
    <property type="molecule type" value="Genomic_DNA"/>
</dbReference>
<proteinExistence type="predicted"/>
<comment type="subcellular location">
    <subcellularLocation>
        <location evidence="1">Membrane</location>
        <topology evidence="1">Multi-pass membrane protein</topology>
    </subcellularLocation>
</comment>